<sequence length="53" mass="6219">MAFEAPANGIRGPHETRKRKYVNQDNNLTAILNDFNNREPLTYLRSCAYHLHF</sequence>
<organism evidence="1 2">
    <name type="scientific">Meloidogyne enterolobii</name>
    <name type="common">Root-knot nematode worm</name>
    <name type="synonym">Meloidogyne mayaguensis</name>
    <dbReference type="NCBI Taxonomy" id="390850"/>
    <lineage>
        <taxon>Eukaryota</taxon>
        <taxon>Metazoa</taxon>
        <taxon>Ecdysozoa</taxon>
        <taxon>Nematoda</taxon>
        <taxon>Chromadorea</taxon>
        <taxon>Rhabditida</taxon>
        <taxon>Tylenchina</taxon>
        <taxon>Tylenchomorpha</taxon>
        <taxon>Tylenchoidea</taxon>
        <taxon>Meloidogynidae</taxon>
        <taxon>Meloidogyninae</taxon>
        <taxon>Meloidogyne</taxon>
    </lineage>
</organism>
<evidence type="ECO:0000313" key="2">
    <source>
        <dbReference type="Proteomes" id="UP001497535"/>
    </source>
</evidence>
<evidence type="ECO:0000313" key="1">
    <source>
        <dbReference type="EMBL" id="CAK5070969.1"/>
    </source>
</evidence>
<protein>
    <submittedName>
        <fullName evidence="1">Uncharacterized protein</fullName>
    </submittedName>
</protein>
<keyword evidence="2" id="KW-1185">Reference proteome</keyword>
<comment type="caution">
    <text evidence="1">The sequence shown here is derived from an EMBL/GenBank/DDBJ whole genome shotgun (WGS) entry which is preliminary data.</text>
</comment>
<name>A0ACB0YZN6_MELEN</name>
<reference evidence="1" key="1">
    <citation type="submission" date="2023-11" db="EMBL/GenBank/DDBJ databases">
        <authorList>
            <person name="Poullet M."/>
        </authorList>
    </citation>
    <scope>NUCLEOTIDE SEQUENCE</scope>
    <source>
        <strain evidence="1">E1834</strain>
    </source>
</reference>
<dbReference type="EMBL" id="CAVMJV010000022">
    <property type="protein sequence ID" value="CAK5070969.1"/>
    <property type="molecule type" value="Genomic_DNA"/>
</dbReference>
<gene>
    <name evidence="1" type="ORF">MENTE1834_LOCUS18770</name>
</gene>
<proteinExistence type="predicted"/>
<dbReference type="Proteomes" id="UP001497535">
    <property type="component" value="Unassembled WGS sequence"/>
</dbReference>
<accession>A0ACB0YZN6</accession>